<sequence length="1230" mass="138150">MSSTIHLVKRGASSSSSPCTSLGCHLIRPYSTSANASIPAVIPVSRSPRSRHDSGTTSTVFMDPKRTRHWIRSFHRMTLNPHLFPPATKSRLHHHQPQPHGTRHAPLFTRESGVNGGWKPMVGPRKDCLGAAVSPSYRLIEEAEAPLHSEAMSDFDPFINLQQSKKGRRFRSVTNQQDGIDRDDLSSTLNFWTINSLPLTPTHRPELLRMGARADYSAEPAVSIDDDVFRTHGQLMDERIEAASSTFLSSTEVGPGLSLKADPSDLEKASFQVPSADVLIEKMKSRPEVLTGSELETELQDIGKSVLMNLGLPRDFVEANANQQDVVGTGLDAVIMSLSPSTASHWTDAFFSQIQSCDLLRLAEGQSLWRLQSCISEDSSSFSEMGTGKDDWRVQSRRFRMQVAISRETGTIPSEAEYEKFMNVCLRANQYQEVELAFHHYMDHSQPEGLNTSSTPSLGMYRQLIQGLVRQGRMDHAQEVFHGMRRKGVQPSIVIFGSMLEGYGRQMDLRKLGRMLRMMHAAGHAPTLPIYTSLMANFIRAGELDRASEVRRQLLERQDLELDRESKNVMSHLARLQNGDVSPVHKRASKLFQSTFVAWKDQVAAISSEQAEENPLRLESLNRVIAINHRLKECLDSNNTIKFAKTFQEFGKKGLWPNTISFNILIDSLIRSRHTPDALQVLKYMKTMPHGKALPDVVTYSTLLQGAVDEKRVDLGWSLYQEMMELSIRPNLHTYSTLFELVNKDPRNKLGRAVVRDNAALGSRPVLRFPVHARTEDNMGLNFACALYDQLCFQGLKPNQHIFGVLLNMAARDGKMDLAEMIYQEMIFKNVEPNGVILTTLLKGFAVQRDFDSGWKIWQHMLDTDIPRNAITYHHLIRLCERSLPNAQAIVVEATESDAFDRHLDPDIDHSYLCDENNESDILVRSADGVELQPKTKGTTYKMRRRQQKREREEAARELLRIEMENKSQLQQVLKDTQDRRTVMDLFLAPTMAKAITPPAATLTPDSNDLTTVRIPIQIWYDIQDQMRLDRVQWSRVQAYRRRNVDSAVWKPVAQEAGPVISTGRAIAAATAALARGAHEIEEGASLEEGEVEDQTFSVDETRFVSLSQSSLTAGRKMYGAKGGAAALQASAFVLGEGEDETKHLEASPGIVTPMIQEYFAGGGDGYLPKRRPAKGKALRWDDSAKSPAIEGNRGDGRLDGNDRTWKMKRNADQKRKAYGRSKKTTPREL</sequence>
<feature type="compositionally biased region" description="Basic residues" evidence="3">
    <location>
        <begin position="1217"/>
        <end position="1230"/>
    </location>
</feature>
<comment type="caution">
    <text evidence="4">The sequence shown here is derived from an EMBL/GenBank/DDBJ whole genome shotgun (WGS) entry which is preliminary data.</text>
</comment>
<proteinExistence type="predicted"/>
<keyword evidence="5" id="KW-1185">Reference proteome</keyword>
<reference evidence="4" key="1">
    <citation type="submission" date="2021-11" db="EMBL/GenBank/DDBJ databases">
        <authorList>
            <person name="Herlambang A."/>
            <person name="Guo Y."/>
            <person name="Takashima Y."/>
            <person name="Nishizawa T."/>
        </authorList>
    </citation>
    <scope>NUCLEOTIDE SEQUENCE</scope>
    <source>
        <strain evidence="4">E1425</strain>
    </source>
</reference>
<dbReference type="InterPro" id="IPR051114">
    <property type="entry name" value="Mito_RNA_Proc_CCM1"/>
</dbReference>
<feature type="repeat" description="PPR" evidence="1">
    <location>
        <begin position="457"/>
        <end position="491"/>
    </location>
</feature>
<dbReference type="InterPro" id="IPR011990">
    <property type="entry name" value="TPR-like_helical_dom_sf"/>
</dbReference>
<dbReference type="GO" id="GO:0003729">
    <property type="term" value="F:mRNA binding"/>
    <property type="evidence" value="ECO:0007669"/>
    <property type="project" value="TreeGrafter"/>
</dbReference>
<name>A0A9P3H8A3_9FUNG</name>
<feature type="coiled-coil region" evidence="2">
    <location>
        <begin position="945"/>
        <end position="980"/>
    </location>
</feature>
<evidence type="ECO:0000256" key="3">
    <source>
        <dbReference type="SAM" id="MobiDB-lite"/>
    </source>
</evidence>
<dbReference type="Gene3D" id="1.25.40.10">
    <property type="entry name" value="Tetratricopeptide repeat domain"/>
    <property type="match status" value="3"/>
</dbReference>
<dbReference type="Pfam" id="PF13041">
    <property type="entry name" value="PPR_2"/>
    <property type="match status" value="1"/>
</dbReference>
<feature type="region of interest" description="Disordered" evidence="3">
    <location>
        <begin position="1"/>
        <end position="20"/>
    </location>
</feature>
<reference evidence="4" key="2">
    <citation type="journal article" date="2022" name="Microbiol. Resour. Announc.">
        <title>Whole-Genome Sequence of Entomortierella parvispora E1425, a Mucoromycotan Fungus Associated with Burkholderiaceae-Related Endosymbiotic Bacteria.</title>
        <authorList>
            <person name="Herlambang A."/>
            <person name="Guo Y."/>
            <person name="Takashima Y."/>
            <person name="Narisawa K."/>
            <person name="Ohta H."/>
            <person name="Nishizawa T."/>
        </authorList>
    </citation>
    <scope>NUCLEOTIDE SEQUENCE</scope>
    <source>
        <strain evidence="4">E1425</strain>
    </source>
</reference>
<feature type="repeat" description="PPR" evidence="1">
    <location>
        <begin position="799"/>
        <end position="833"/>
    </location>
</feature>
<dbReference type="PROSITE" id="PS51375">
    <property type="entry name" value="PPR"/>
    <property type="match status" value="3"/>
</dbReference>
<dbReference type="Pfam" id="PF01535">
    <property type="entry name" value="PPR"/>
    <property type="match status" value="1"/>
</dbReference>
<dbReference type="OrthoDB" id="185373at2759"/>
<gene>
    <name evidence="4" type="ORF">EMPS_03988</name>
</gene>
<feature type="compositionally biased region" description="Basic and acidic residues" evidence="3">
    <location>
        <begin position="1193"/>
        <end position="1216"/>
    </location>
</feature>
<evidence type="ECO:0000256" key="2">
    <source>
        <dbReference type="SAM" id="Coils"/>
    </source>
</evidence>
<protein>
    <recommendedName>
        <fullName evidence="6">Pentacotripeptide-repeat region of PRORP domain-containing protein</fullName>
    </recommendedName>
</protein>
<dbReference type="GO" id="GO:0005739">
    <property type="term" value="C:mitochondrion"/>
    <property type="evidence" value="ECO:0007669"/>
    <property type="project" value="TreeGrafter"/>
</dbReference>
<dbReference type="PANTHER" id="PTHR47934">
    <property type="entry name" value="PENTATRICOPEPTIDE REPEAT-CONTAINING PROTEIN PET309, MITOCHONDRIAL"/>
    <property type="match status" value="1"/>
</dbReference>
<dbReference type="AlphaFoldDB" id="A0A9P3H8A3"/>
<keyword evidence="2" id="KW-0175">Coiled coil</keyword>
<feature type="region of interest" description="Disordered" evidence="3">
    <location>
        <begin position="88"/>
        <end position="112"/>
    </location>
</feature>
<evidence type="ECO:0000313" key="4">
    <source>
        <dbReference type="EMBL" id="GJJ71638.1"/>
    </source>
</evidence>
<dbReference type="GO" id="GO:0007005">
    <property type="term" value="P:mitochondrion organization"/>
    <property type="evidence" value="ECO:0007669"/>
    <property type="project" value="TreeGrafter"/>
</dbReference>
<accession>A0A9P3H8A3</accession>
<evidence type="ECO:0000256" key="1">
    <source>
        <dbReference type="PROSITE-ProRule" id="PRU00708"/>
    </source>
</evidence>
<feature type="repeat" description="PPR" evidence="1">
    <location>
        <begin position="696"/>
        <end position="730"/>
    </location>
</feature>
<dbReference type="GO" id="GO:0006396">
    <property type="term" value="P:RNA processing"/>
    <property type="evidence" value="ECO:0007669"/>
    <property type="project" value="TreeGrafter"/>
</dbReference>
<evidence type="ECO:0008006" key="6">
    <source>
        <dbReference type="Google" id="ProtNLM"/>
    </source>
</evidence>
<dbReference type="Pfam" id="PF13812">
    <property type="entry name" value="PPR_3"/>
    <property type="match status" value="2"/>
</dbReference>
<feature type="compositionally biased region" description="Basic residues" evidence="3">
    <location>
        <begin position="90"/>
        <end position="103"/>
    </location>
</feature>
<feature type="region of interest" description="Disordered" evidence="3">
    <location>
        <begin position="1176"/>
        <end position="1230"/>
    </location>
</feature>
<dbReference type="PANTHER" id="PTHR47934:SF6">
    <property type="entry name" value="MITOCHONDRIAL GROUP I INTRON SPLICING FACTOR CCM1-RELATED"/>
    <property type="match status" value="1"/>
</dbReference>
<dbReference type="EMBL" id="BQFW01000005">
    <property type="protein sequence ID" value="GJJ71638.1"/>
    <property type="molecule type" value="Genomic_DNA"/>
</dbReference>
<evidence type="ECO:0000313" key="5">
    <source>
        <dbReference type="Proteomes" id="UP000827284"/>
    </source>
</evidence>
<organism evidence="4 5">
    <name type="scientific">Entomortierella parvispora</name>
    <dbReference type="NCBI Taxonomy" id="205924"/>
    <lineage>
        <taxon>Eukaryota</taxon>
        <taxon>Fungi</taxon>
        <taxon>Fungi incertae sedis</taxon>
        <taxon>Mucoromycota</taxon>
        <taxon>Mortierellomycotina</taxon>
        <taxon>Mortierellomycetes</taxon>
        <taxon>Mortierellales</taxon>
        <taxon>Mortierellaceae</taxon>
        <taxon>Entomortierella</taxon>
    </lineage>
</organism>
<dbReference type="InterPro" id="IPR002885">
    <property type="entry name" value="PPR_rpt"/>
</dbReference>
<dbReference type="Proteomes" id="UP000827284">
    <property type="component" value="Unassembled WGS sequence"/>
</dbReference>
<dbReference type="NCBIfam" id="TIGR00756">
    <property type="entry name" value="PPR"/>
    <property type="match status" value="3"/>
</dbReference>